<dbReference type="EMBL" id="ADAQ01000009">
    <property type="protein sequence ID" value="EEY73586.1"/>
    <property type="molecule type" value="Genomic_DNA"/>
</dbReference>
<organism evidence="1 2">
    <name type="scientific">Grimontia hollisae CIP 101886</name>
    <dbReference type="NCBI Taxonomy" id="675812"/>
    <lineage>
        <taxon>Bacteria</taxon>
        <taxon>Pseudomonadati</taxon>
        <taxon>Pseudomonadota</taxon>
        <taxon>Gammaproteobacteria</taxon>
        <taxon>Vibrionales</taxon>
        <taxon>Vibrionaceae</taxon>
        <taxon>Grimontia</taxon>
    </lineage>
</organism>
<keyword evidence="2" id="KW-1185">Reference proteome</keyword>
<dbReference type="Proteomes" id="UP000003604">
    <property type="component" value="Unassembled WGS sequence"/>
</dbReference>
<comment type="caution">
    <text evidence="1">The sequence shown here is derived from an EMBL/GenBank/DDBJ whole genome shotgun (WGS) entry which is preliminary data.</text>
</comment>
<accession>D0I519</accession>
<gene>
    <name evidence="1" type="ORF">VHA_000836</name>
</gene>
<proteinExistence type="predicted"/>
<evidence type="ECO:0000313" key="2">
    <source>
        <dbReference type="Proteomes" id="UP000003604"/>
    </source>
</evidence>
<dbReference type="OrthoDB" id="8001376at2"/>
<evidence type="ECO:0000313" key="1">
    <source>
        <dbReference type="EMBL" id="EEY73586.1"/>
    </source>
</evidence>
<reference evidence="1 2" key="1">
    <citation type="submission" date="2009-10" db="EMBL/GenBank/DDBJ databases">
        <authorList>
            <consortium name="Los Alamos National Laboratory (LANL)"/>
            <consortium name="National Microbial Pathogen Data Resource (NMPDR)"/>
            <person name="Saunders E.H."/>
            <person name="Munk A.C."/>
            <person name="Tapia R."/>
            <person name="Green L."/>
            <person name="Rogers Y."/>
            <person name="Detter J.C."/>
            <person name="Bruce D."/>
            <person name="Brettin T.S."/>
            <person name="Colwell R.R."/>
            <person name="Huq A."/>
            <person name="Grim C.J."/>
            <person name="Hasan N.A."/>
            <person name="Bartels D."/>
            <person name="Vonstein V."/>
        </authorList>
    </citation>
    <scope>NUCLEOTIDE SEQUENCE [LARGE SCALE GENOMIC DNA]</scope>
    <source>
        <strain evidence="1 2">CIP 101886</strain>
    </source>
</reference>
<name>D0I519_GRIHO</name>
<dbReference type="AlphaFoldDB" id="D0I519"/>
<protein>
    <submittedName>
        <fullName evidence="1">Uncharacterized protein</fullName>
    </submittedName>
</protein>
<sequence>MPAPTRIEARTCHVLSARELDGDFSTWNGLTSIVMVENYRAAKGKGPVNG</sequence>
<dbReference type="eggNOG" id="COG5433">
    <property type="taxonomic scope" value="Bacteria"/>
</dbReference>